<sequence length="459" mass="51958">MRVQGWEWYILMWTYSRCQSYAGKWWWSSPSDTKVASMHVALVLVMVGVFGVSCALSDVGQPTPDLKVRRQAPNPPPPPPPQGNNVKLGHNIQEFGLDLSAELRGTGNQVVSPLSVAILLSSLMLATNSTYTYQLQEALYLPVTLDDEIYHSHFQQLLRTVLRDSPDLTVNVANGLFVRQGIRVYPDFVKKIRQYYNTTILDVDFSQGLAAQDKVNNWVNRKTQGMIPRLITEPFSPLTTFVIANTLFFNGTWETTFNPSLTAPDTFQTPTGPLEVQMMSNFMPVLYSDVPDFDAHMVALPYKGRDFAMFIVMRRNYVSDVQDLDNLELSLTTEYLNRLINNMTQVAIHVSLPRMRLTYKNSLKRALEEMQITSIFDRSSGMFNSLTNVPLYVDDVIHETVVEVTETGTKAASATAAGLNRLGSNIRFRVDRPVLYFIRSFGSDIPLFWGRLMRPESLP</sequence>
<proteinExistence type="inferred from homology"/>
<feature type="compositionally biased region" description="Pro residues" evidence="4">
    <location>
        <begin position="73"/>
        <end position="82"/>
    </location>
</feature>
<dbReference type="PANTHER" id="PTHR11461:SF342">
    <property type="entry name" value="SERINE PROTEASE INHIBITOR 28DC"/>
    <property type="match status" value="1"/>
</dbReference>
<evidence type="ECO:0000259" key="5">
    <source>
        <dbReference type="SMART" id="SM00093"/>
    </source>
</evidence>
<dbReference type="Gene3D" id="2.30.39.10">
    <property type="entry name" value="Alpha-1-antitrypsin, domain 1"/>
    <property type="match status" value="1"/>
</dbReference>
<dbReference type="InterPro" id="IPR042178">
    <property type="entry name" value="Serpin_sf_1"/>
</dbReference>
<evidence type="ECO:0000256" key="2">
    <source>
        <dbReference type="ARBA" id="ARBA00022900"/>
    </source>
</evidence>
<dbReference type="AlphaFoldDB" id="A0AAE1PV38"/>
<comment type="caution">
    <text evidence="6">The sequence shown here is derived from an EMBL/GenBank/DDBJ whole genome shotgun (WGS) entry which is preliminary data.</text>
</comment>
<dbReference type="Gene3D" id="3.30.497.10">
    <property type="entry name" value="Antithrombin, subunit I, domain 2"/>
    <property type="match status" value="1"/>
</dbReference>
<protein>
    <recommendedName>
        <fullName evidence="5">Serpin domain-containing protein</fullName>
    </recommendedName>
</protein>
<dbReference type="PANTHER" id="PTHR11461">
    <property type="entry name" value="SERINE PROTEASE INHIBITOR, SERPIN"/>
    <property type="match status" value="1"/>
</dbReference>
<dbReference type="Proteomes" id="UP001292094">
    <property type="component" value="Unassembled WGS sequence"/>
</dbReference>
<reference evidence="6" key="1">
    <citation type="submission" date="2023-11" db="EMBL/GenBank/DDBJ databases">
        <title>Genome assemblies of two species of porcelain crab, Petrolisthes cinctipes and Petrolisthes manimaculis (Anomura: Porcellanidae).</title>
        <authorList>
            <person name="Angst P."/>
        </authorList>
    </citation>
    <scope>NUCLEOTIDE SEQUENCE</scope>
    <source>
        <strain evidence="6">PB745_02</strain>
        <tissue evidence="6">Gill</tissue>
    </source>
</reference>
<feature type="domain" description="Serpin" evidence="5">
    <location>
        <begin position="97"/>
        <end position="455"/>
    </location>
</feature>
<dbReference type="SMART" id="SM00093">
    <property type="entry name" value="SERPIN"/>
    <property type="match status" value="1"/>
</dbReference>
<feature type="region of interest" description="Disordered" evidence="4">
    <location>
        <begin position="63"/>
        <end position="87"/>
    </location>
</feature>
<organism evidence="6 7">
    <name type="scientific">Petrolisthes manimaculis</name>
    <dbReference type="NCBI Taxonomy" id="1843537"/>
    <lineage>
        <taxon>Eukaryota</taxon>
        <taxon>Metazoa</taxon>
        <taxon>Ecdysozoa</taxon>
        <taxon>Arthropoda</taxon>
        <taxon>Crustacea</taxon>
        <taxon>Multicrustacea</taxon>
        <taxon>Malacostraca</taxon>
        <taxon>Eumalacostraca</taxon>
        <taxon>Eucarida</taxon>
        <taxon>Decapoda</taxon>
        <taxon>Pleocyemata</taxon>
        <taxon>Anomura</taxon>
        <taxon>Galatheoidea</taxon>
        <taxon>Porcellanidae</taxon>
        <taxon>Petrolisthes</taxon>
    </lineage>
</organism>
<comment type="similarity">
    <text evidence="3">Belongs to the serpin family.</text>
</comment>
<evidence type="ECO:0000313" key="7">
    <source>
        <dbReference type="Proteomes" id="UP001292094"/>
    </source>
</evidence>
<dbReference type="InterPro" id="IPR036186">
    <property type="entry name" value="Serpin_sf"/>
</dbReference>
<dbReference type="InterPro" id="IPR000215">
    <property type="entry name" value="Serpin_fam"/>
</dbReference>
<keyword evidence="7" id="KW-1185">Reference proteome</keyword>
<keyword evidence="1" id="KW-0646">Protease inhibitor</keyword>
<dbReference type="InterPro" id="IPR042185">
    <property type="entry name" value="Serpin_sf_2"/>
</dbReference>
<dbReference type="Pfam" id="PF00079">
    <property type="entry name" value="Serpin"/>
    <property type="match status" value="1"/>
</dbReference>
<dbReference type="GO" id="GO:0004867">
    <property type="term" value="F:serine-type endopeptidase inhibitor activity"/>
    <property type="evidence" value="ECO:0007669"/>
    <property type="project" value="UniProtKB-KW"/>
</dbReference>
<dbReference type="GO" id="GO:0005615">
    <property type="term" value="C:extracellular space"/>
    <property type="evidence" value="ECO:0007669"/>
    <property type="project" value="InterPro"/>
</dbReference>
<evidence type="ECO:0000256" key="1">
    <source>
        <dbReference type="ARBA" id="ARBA00022690"/>
    </source>
</evidence>
<evidence type="ECO:0000256" key="4">
    <source>
        <dbReference type="SAM" id="MobiDB-lite"/>
    </source>
</evidence>
<dbReference type="CDD" id="cd00172">
    <property type="entry name" value="serpin"/>
    <property type="match status" value="1"/>
</dbReference>
<gene>
    <name evidence="6" type="ORF">Pmani_014064</name>
</gene>
<dbReference type="EMBL" id="JAWZYT010001198">
    <property type="protein sequence ID" value="KAK4314681.1"/>
    <property type="molecule type" value="Genomic_DNA"/>
</dbReference>
<keyword evidence="2" id="KW-0722">Serine protease inhibitor</keyword>
<dbReference type="SUPFAM" id="SSF56574">
    <property type="entry name" value="Serpins"/>
    <property type="match status" value="1"/>
</dbReference>
<evidence type="ECO:0000313" key="6">
    <source>
        <dbReference type="EMBL" id="KAK4314681.1"/>
    </source>
</evidence>
<dbReference type="InterPro" id="IPR023796">
    <property type="entry name" value="Serpin_dom"/>
</dbReference>
<accession>A0AAE1PV38</accession>
<name>A0AAE1PV38_9EUCA</name>
<evidence type="ECO:0000256" key="3">
    <source>
        <dbReference type="RuleBase" id="RU000411"/>
    </source>
</evidence>